<dbReference type="PANTHER" id="PTHR24024:SF18">
    <property type="entry name" value="SHORT-CHAIN COLLAGEN C4-LIKE"/>
    <property type="match status" value="1"/>
</dbReference>
<dbReference type="GO" id="GO:0005615">
    <property type="term" value="C:extracellular space"/>
    <property type="evidence" value="ECO:0007669"/>
    <property type="project" value="TreeGrafter"/>
</dbReference>
<keyword evidence="2" id="KW-0732">Signal</keyword>
<sequence length="489" mass="56113">MVVLICLAAWNETDSATSFEDDNNNDISFENETFCKTSLESIGSISEYKNQTACEFTNLKKIVEQSSRGMLYPLHKSKELVLIKFNDSNLIAIEIRSKCLHKLGDVFFRWLSVHDIQNLFGNCTNEVLFRKLFCDQIVTYNISYNEHEIFPYFSNVGLYFTDESNFCTPRFRQFVKTNNDWLNNNDINFFLRNITSCWKYMYFTNQVNIELPSGSLTSDENHFFKGDVILSYSSDFQLYFASKQEFCVNQFLSNLFFNGSNEEALGAHYIWYDYIIEFTSKTDCLEVNTECRRGINTVYTIPNKIIAYSQLALACEVMSFSFLQVFINATVVALMAIYVYENERKMEKMSIKHDLTENQQIAGSRKLNEVENQQISGKRNLTEVEIQLIAVTRKLAELENHLLMSNEKGRKTCYNGWTKEYEGILMAGAIAHVAASEYACVDKATEVIAGGSSKNDNGKLFYPVITSCGSLKCPPYKQDTEVLCVICSK</sequence>
<keyword evidence="1" id="KW-0812">Transmembrane</keyword>
<proteinExistence type="predicted"/>
<protein>
    <submittedName>
        <fullName evidence="3">Uncharacterized protein</fullName>
    </submittedName>
</protein>
<feature type="chain" id="PRO_5035926791" evidence="2">
    <location>
        <begin position="16"/>
        <end position="489"/>
    </location>
</feature>
<dbReference type="Proteomes" id="UP000683360">
    <property type="component" value="Unassembled WGS sequence"/>
</dbReference>
<organism evidence="3 4">
    <name type="scientific">Mytilus edulis</name>
    <name type="common">Blue mussel</name>
    <dbReference type="NCBI Taxonomy" id="6550"/>
    <lineage>
        <taxon>Eukaryota</taxon>
        <taxon>Metazoa</taxon>
        <taxon>Spiralia</taxon>
        <taxon>Lophotrochozoa</taxon>
        <taxon>Mollusca</taxon>
        <taxon>Bivalvia</taxon>
        <taxon>Autobranchia</taxon>
        <taxon>Pteriomorphia</taxon>
        <taxon>Mytilida</taxon>
        <taxon>Mytiloidea</taxon>
        <taxon>Mytilidae</taxon>
        <taxon>Mytilinae</taxon>
        <taxon>Mytilus</taxon>
    </lineage>
</organism>
<dbReference type="PANTHER" id="PTHR24024">
    <property type="entry name" value="PULMONARY SURFACTANT-ASSOCIATED PROTEIN A"/>
    <property type="match status" value="1"/>
</dbReference>
<dbReference type="AlphaFoldDB" id="A0A8S3SF69"/>
<dbReference type="InterPro" id="IPR051077">
    <property type="entry name" value="Ca-dependent_lectin"/>
</dbReference>
<reference evidence="3" key="1">
    <citation type="submission" date="2021-03" db="EMBL/GenBank/DDBJ databases">
        <authorList>
            <person name="Bekaert M."/>
        </authorList>
    </citation>
    <scope>NUCLEOTIDE SEQUENCE</scope>
</reference>
<evidence type="ECO:0000256" key="2">
    <source>
        <dbReference type="SAM" id="SignalP"/>
    </source>
</evidence>
<dbReference type="OrthoDB" id="10329225at2759"/>
<evidence type="ECO:0000313" key="3">
    <source>
        <dbReference type="EMBL" id="CAG2219580.1"/>
    </source>
</evidence>
<name>A0A8S3SF69_MYTED</name>
<feature type="transmembrane region" description="Helical" evidence="1">
    <location>
        <begin position="317"/>
        <end position="340"/>
    </location>
</feature>
<accession>A0A8S3SF69</accession>
<dbReference type="EMBL" id="CAJPWZ010001632">
    <property type="protein sequence ID" value="CAG2219580.1"/>
    <property type="molecule type" value="Genomic_DNA"/>
</dbReference>
<keyword evidence="1" id="KW-0472">Membrane</keyword>
<evidence type="ECO:0000313" key="4">
    <source>
        <dbReference type="Proteomes" id="UP000683360"/>
    </source>
</evidence>
<keyword evidence="4" id="KW-1185">Reference proteome</keyword>
<comment type="caution">
    <text evidence="3">The sequence shown here is derived from an EMBL/GenBank/DDBJ whole genome shotgun (WGS) entry which is preliminary data.</text>
</comment>
<keyword evidence="1" id="KW-1133">Transmembrane helix</keyword>
<evidence type="ECO:0000256" key="1">
    <source>
        <dbReference type="SAM" id="Phobius"/>
    </source>
</evidence>
<feature type="signal peptide" evidence="2">
    <location>
        <begin position="1"/>
        <end position="15"/>
    </location>
</feature>
<gene>
    <name evidence="3" type="ORF">MEDL_33085</name>
</gene>